<dbReference type="OrthoDB" id="6380309at2759"/>
<dbReference type="AlphaFoldDB" id="A0A5N5TNM2"/>
<evidence type="ECO:0000256" key="1">
    <source>
        <dbReference type="ARBA" id="ARBA00004141"/>
    </source>
</evidence>
<evidence type="ECO:0000256" key="6">
    <source>
        <dbReference type="ARBA" id="ARBA00023180"/>
    </source>
</evidence>
<comment type="caution">
    <text evidence="8">The sequence shown here is derived from an EMBL/GenBank/DDBJ whole genome shotgun (WGS) entry which is preliminary data.</text>
</comment>
<evidence type="ECO:0000256" key="3">
    <source>
        <dbReference type="ARBA" id="ARBA00022989"/>
    </source>
</evidence>
<dbReference type="InterPro" id="IPR000068">
    <property type="entry name" value="GPCR_3_Ca_sens_rcpt-rel"/>
</dbReference>
<keyword evidence="6" id="KW-0325">Glycoprotein</keyword>
<protein>
    <submittedName>
        <fullName evidence="8">Metabotropic glutamate receptor 5</fullName>
    </submittedName>
</protein>
<evidence type="ECO:0000313" key="8">
    <source>
        <dbReference type="EMBL" id="KAB7507759.1"/>
    </source>
</evidence>
<evidence type="ECO:0000313" key="9">
    <source>
        <dbReference type="Proteomes" id="UP000326759"/>
    </source>
</evidence>
<evidence type="ECO:0000256" key="4">
    <source>
        <dbReference type="ARBA" id="ARBA00023136"/>
    </source>
</evidence>
<keyword evidence="4" id="KW-0472">Membrane</keyword>
<keyword evidence="5 8" id="KW-0675">Receptor</keyword>
<dbReference type="PANTHER" id="PTHR24060">
    <property type="entry name" value="METABOTROPIC GLUTAMATE RECEPTOR"/>
    <property type="match status" value="1"/>
</dbReference>
<dbReference type="Pfam" id="PF01094">
    <property type="entry name" value="ANF_receptor"/>
    <property type="match status" value="1"/>
</dbReference>
<dbReference type="EMBL" id="SEYY01000229">
    <property type="protein sequence ID" value="KAB7507759.1"/>
    <property type="molecule type" value="Genomic_DNA"/>
</dbReference>
<accession>A0A5N5TNM2</accession>
<sequence length="156" mass="18150">VQNLLQLFRIPQVGYSATSKDLSDKSRFSYFLRVVPSDYYQAQVMVDIVKHYNWTFVSAVYTDGNYGQSGITAFREVAENNNICIAEEDTVLSNAEDEEFNEVIRRLSENDRVNVVVCFCEGMTVRNLLNATIRQNKTRRFLFIGRPSRVSFKYYR</sequence>
<comment type="subcellular location">
    <subcellularLocation>
        <location evidence="1">Membrane</location>
        <topology evidence="1">Multi-pass membrane protein</topology>
    </subcellularLocation>
</comment>
<dbReference type="InterPro" id="IPR050726">
    <property type="entry name" value="mGluR"/>
</dbReference>
<gene>
    <name evidence="8" type="primary">GRM5</name>
    <name evidence="8" type="ORF">Anas_01983</name>
</gene>
<dbReference type="GO" id="GO:0004930">
    <property type="term" value="F:G protein-coupled receptor activity"/>
    <property type="evidence" value="ECO:0007669"/>
    <property type="project" value="InterPro"/>
</dbReference>
<dbReference type="PRINTS" id="PR00592">
    <property type="entry name" value="CASENSINGR"/>
</dbReference>
<feature type="domain" description="Receptor ligand binding region" evidence="7">
    <location>
        <begin position="1"/>
        <end position="145"/>
    </location>
</feature>
<dbReference type="InterPro" id="IPR001828">
    <property type="entry name" value="ANF_lig-bd_rcpt"/>
</dbReference>
<evidence type="ECO:0000256" key="5">
    <source>
        <dbReference type="ARBA" id="ARBA00023170"/>
    </source>
</evidence>
<dbReference type="InterPro" id="IPR000337">
    <property type="entry name" value="GPCR_3"/>
</dbReference>
<evidence type="ECO:0000256" key="2">
    <source>
        <dbReference type="ARBA" id="ARBA00022692"/>
    </source>
</evidence>
<name>A0A5N5TNM2_9CRUS</name>
<keyword evidence="2" id="KW-0812">Transmembrane</keyword>
<feature type="non-terminal residue" evidence="8">
    <location>
        <position position="1"/>
    </location>
</feature>
<keyword evidence="9" id="KW-1185">Reference proteome</keyword>
<dbReference type="Gene3D" id="3.40.50.2300">
    <property type="match status" value="1"/>
</dbReference>
<keyword evidence="3" id="KW-1133">Transmembrane helix</keyword>
<dbReference type="SUPFAM" id="SSF53822">
    <property type="entry name" value="Periplasmic binding protein-like I"/>
    <property type="match status" value="1"/>
</dbReference>
<dbReference type="PRINTS" id="PR00248">
    <property type="entry name" value="GPCRMGR"/>
</dbReference>
<dbReference type="InterPro" id="IPR028082">
    <property type="entry name" value="Peripla_BP_I"/>
</dbReference>
<organism evidence="8 9">
    <name type="scientific">Armadillidium nasatum</name>
    <dbReference type="NCBI Taxonomy" id="96803"/>
    <lineage>
        <taxon>Eukaryota</taxon>
        <taxon>Metazoa</taxon>
        <taxon>Ecdysozoa</taxon>
        <taxon>Arthropoda</taxon>
        <taxon>Crustacea</taxon>
        <taxon>Multicrustacea</taxon>
        <taxon>Malacostraca</taxon>
        <taxon>Eumalacostraca</taxon>
        <taxon>Peracarida</taxon>
        <taxon>Isopoda</taxon>
        <taxon>Oniscidea</taxon>
        <taxon>Crinocheta</taxon>
        <taxon>Armadillidiidae</taxon>
        <taxon>Armadillidium</taxon>
    </lineage>
</organism>
<dbReference type="Proteomes" id="UP000326759">
    <property type="component" value="Unassembled WGS sequence"/>
</dbReference>
<dbReference type="FunFam" id="3.40.50.2300:FF:000145">
    <property type="entry name" value="Glutamate receptor, metabotropic"/>
    <property type="match status" value="1"/>
</dbReference>
<evidence type="ECO:0000259" key="7">
    <source>
        <dbReference type="Pfam" id="PF01094"/>
    </source>
</evidence>
<reference evidence="8 9" key="1">
    <citation type="journal article" date="2019" name="PLoS Biol.">
        <title>Sex chromosomes control vertical transmission of feminizing Wolbachia symbionts in an isopod.</title>
        <authorList>
            <person name="Becking T."/>
            <person name="Chebbi M.A."/>
            <person name="Giraud I."/>
            <person name="Moumen B."/>
            <person name="Laverre T."/>
            <person name="Caubet Y."/>
            <person name="Peccoud J."/>
            <person name="Gilbert C."/>
            <person name="Cordaux R."/>
        </authorList>
    </citation>
    <scope>NUCLEOTIDE SEQUENCE [LARGE SCALE GENOMIC DNA]</scope>
    <source>
        <strain evidence="8">ANa2</strain>
        <tissue evidence="8">Whole body excluding digestive tract and cuticle</tissue>
    </source>
</reference>
<dbReference type="GO" id="GO:0016020">
    <property type="term" value="C:membrane"/>
    <property type="evidence" value="ECO:0007669"/>
    <property type="project" value="UniProtKB-SubCell"/>
</dbReference>
<proteinExistence type="predicted"/>